<reference evidence="1" key="1">
    <citation type="journal article" date="2014" name="Nat. Commun.">
        <title>The tobacco genome sequence and its comparison with those of tomato and potato.</title>
        <authorList>
            <person name="Sierro N."/>
            <person name="Battey J.N."/>
            <person name="Ouadi S."/>
            <person name="Bakaher N."/>
            <person name="Bovet L."/>
            <person name="Willig A."/>
            <person name="Goepfert S."/>
            <person name="Peitsch M.C."/>
            <person name="Ivanov N.V."/>
        </authorList>
    </citation>
    <scope>NUCLEOTIDE SEQUENCE [LARGE SCALE GENOMIC DNA]</scope>
</reference>
<reference evidence="2" key="2">
    <citation type="submission" date="2025-08" db="UniProtKB">
        <authorList>
            <consortium name="RefSeq"/>
        </authorList>
    </citation>
    <scope>IDENTIFICATION</scope>
    <source>
        <tissue evidence="2">Leaf</tissue>
    </source>
</reference>
<evidence type="ECO:0000313" key="2">
    <source>
        <dbReference type="RefSeq" id="XP_075077325.1"/>
    </source>
</evidence>
<gene>
    <name evidence="2" type="primary">LOC142164058</name>
</gene>
<organism evidence="1 2">
    <name type="scientific">Nicotiana tabacum</name>
    <name type="common">Common tobacco</name>
    <dbReference type="NCBI Taxonomy" id="4097"/>
    <lineage>
        <taxon>Eukaryota</taxon>
        <taxon>Viridiplantae</taxon>
        <taxon>Streptophyta</taxon>
        <taxon>Embryophyta</taxon>
        <taxon>Tracheophyta</taxon>
        <taxon>Spermatophyta</taxon>
        <taxon>Magnoliopsida</taxon>
        <taxon>eudicotyledons</taxon>
        <taxon>Gunneridae</taxon>
        <taxon>Pentapetalae</taxon>
        <taxon>asterids</taxon>
        <taxon>lamiids</taxon>
        <taxon>Solanales</taxon>
        <taxon>Solanaceae</taxon>
        <taxon>Nicotianoideae</taxon>
        <taxon>Nicotianeae</taxon>
        <taxon>Nicotiana</taxon>
    </lineage>
</organism>
<keyword evidence="1" id="KW-1185">Reference proteome</keyword>
<protein>
    <submittedName>
        <fullName evidence="2">Uncharacterized protein LOC142164058</fullName>
    </submittedName>
</protein>
<dbReference type="Proteomes" id="UP000790787">
    <property type="component" value="Chromosome 9"/>
</dbReference>
<sequence>MVTVRSVIALAASRYWLIYQMDVHNTFLNDDLLEEVYMHIPEGTDPRQLNQTREDLQTKFKIKELGELKFFLGVEFARSKEGIVMKQRSGAKPAGTLLEMNQKLTSVDYGDWMKINTADELLKDPNIYQSKAAIQIAANPICHEKTKHIDIDCHFVRKRILLGVMRTEHVSTKEQLADLLTKSLGKEYKFEDVLEEVQKIEQVEEDSPLRID</sequence>
<dbReference type="RefSeq" id="XP_075077325.1">
    <property type="nucleotide sequence ID" value="XM_075221224.1"/>
</dbReference>
<proteinExistence type="predicted"/>
<evidence type="ECO:0000313" key="1">
    <source>
        <dbReference type="Proteomes" id="UP000790787"/>
    </source>
</evidence>
<name>A0AC58RX87_TOBAC</name>
<accession>A0AC58RX87</accession>